<proteinExistence type="predicted"/>
<feature type="domain" description="DUF305" evidence="1">
    <location>
        <begin position="43"/>
        <end position="193"/>
    </location>
</feature>
<dbReference type="PANTHER" id="PTHR36933:SF1">
    <property type="entry name" value="SLL0788 PROTEIN"/>
    <property type="match status" value="1"/>
</dbReference>
<evidence type="ECO:0000313" key="2">
    <source>
        <dbReference type="EMBL" id="RBO96062.1"/>
    </source>
</evidence>
<dbReference type="RefSeq" id="WP_067510927.1">
    <property type="nucleotide sequence ID" value="NZ_QNRE01000001.1"/>
</dbReference>
<dbReference type="InterPro" id="IPR012347">
    <property type="entry name" value="Ferritin-like"/>
</dbReference>
<name>A0A366E153_9NOCA</name>
<dbReference type="OrthoDB" id="26872at2"/>
<organism evidence="2 3">
    <name type="scientific">Nocardia puris</name>
    <dbReference type="NCBI Taxonomy" id="208602"/>
    <lineage>
        <taxon>Bacteria</taxon>
        <taxon>Bacillati</taxon>
        <taxon>Actinomycetota</taxon>
        <taxon>Actinomycetes</taxon>
        <taxon>Mycobacteriales</taxon>
        <taxon>Nocardiaceae</taxon>
        <taxon>Nocardia</taxon>
    </lineage>
</organism>
<dbReference type="InterPro" id="IPR005183">
    <property type="entry name" value="DUF305_CopM-like"/>
</dbReference>
<dbReference type="Proteomes" id="UP000252586">
    <property type="component" value="Unassembled WGS sequence"/>
</dbReference>
<gene>
    <name evidence="2" type="ORF">DFR74_10173</name>
</gene>
<dbReference type="Pfam" id="PF03713">
    <property type="entry name" value="DUF305"/>
    <property type="match status" value="1"/>
</dbReference>
<dbReference type="PANTHER" id="PTHR36933">
    <property type="entry name" value="SLL0788 PROTEIN"/>
    <property type="match status" value="1"/>
</dbReference>
<dbReference type="AlphaFoldDB" id="A0A366E153"/>
<protein>
    <submittedName>
        <fullName evidence="2">Uncharacterized protein (DUF305 family)</fullName>
    </submittedName>
</protein>
<dbReference type="EMBL" id="QNRE01000001">
    <property type="protein sequence ID" value="RBO96062.1"/>
    <property type="molecule type" value="Genomic_DNA"/>
</dbReference>
<dbReference type="STRING" id="1210090.GCA_001613185_04215"/>
<evidence type="ECO:0000259" key="1">
    <source>
        <dbReference type="Pfam" id="PF03713"/>
    </source>
</evidence>
<accession>A0A366E153</accession>
<keyword evidence="3" id="KW-1185">Reference proteome</keyword>
<evidence type="ECO:0000313" key="3">
    <source>
        <dbReference type="Proteomes" id="UP000252586"/>
    </source>
</evidence>
<dbReference type="Gene3D" id="1.20.1260.10">
    <property type="match status" value="1"/>
</dbReference>
<comment type="caution">
    <text evidence="2">The sequence shown here is derived from an EMBL/GenBank/DDBJ whole genome shotgun (WGS) entry which is preliminary data.</text>
</comment>
<reference evidence="2 3" key="1">
    <citation type="submission" date="2018-06" db="EMBL/GenBank/DDBJ databases">
        <title>Genomic Encyclopedia of Type Strains, Phase IV (KMG-IV): sequencing the most valuable type-strain genomes for metagenomic binning, comparative biology and taxonomic classification.</title>
        <authorList>
            <person name="Goeker M."/>
        </authorList>
    </citation>
    <scope>NUCLEOTIDE SEQUENCE [LARGE SCALE GENOMIC DNA]</scope>
    <source>
        <strain evidence="2 3">DSM 44599</strain>
    </source>
</reference>
<sequence>MTRAYLVAAGLAAAALLLVMGAALRPLITDGHSPAPPVLTAEETAFVQDMYAHHSQALVMVDRLSEDASPEVRALAGQIAEVQRAESGMMLGWLRLAGESTVNPDPMAWMHVAPAGHGHTPAPEPMPGMATRADLDALAAARGPEAEAIFLRLMYFHHQGGMTMARAAMSVLPDGAVSRTAREMLRHQGQEASVIGLLMGQREVR</sequence>